<evidence type="ECO:0008006" key="4">
    <source>
        <dbReference type="Google" id="ProtNLM"/>
    </source>
</evidence>
<reference evidence="2" key="1">
    <citation type="submission" date="2021-01" db="EMBL/GenBank/DDBJ databases">
        <title>Modified the classification status of verrucomicrobia.</title>
        <authorList>
            <person name="Feng X."/>
        </authorList>
    </citation>
    <scope>NUCLEOTIDE SEQUENCE</scope>
    <source>
        <strain evidence="2">KCTC 22041</strain>
    </source>
</reference>
<evidence type="ECO:0000313" key="3">
    <source>
        <dbReference type="Proteomes" id="UP000603141"/>
    </source>
</evidence>
<gene>
    <name evidence="2" type="ORF">JIN85_01885</name>
</gene>
<dbReference type="Proteomes" id="UP000603141">
    <property type="component" value="Unassembled WGS sequence"/>
</dbReference>
<proteinExistence type="predicted"/>
<dbReference type="EMBL" id="JAENIJ010000002">
    <property type="protein sequence ID" value="MBK1881143.1"/>
    <property type="molecule type" value="Genomic_DNA"/>
</dbReference>
<dbReference type="RefSeq" id="WP_200267035.1">
    <property type="nucleotide sequence ID" value="NZ_JAENIJ010000002.1"/>
</dbReference>
<name>A0A934S3C3_9BACT</name>
<feature type="region of interest" description="Disordered" evidence="1">
    <location>
        <begin position="43"/>
        <end position="76"/>
    </location>
</feature>
<keyword evidence="3" id="KW-1185">Reference proteome</keyword>
<organism evidence="2 3">
    <name type="scientific">Luteolibacter pohnpeiensis</name>
    <dbReference type="NCBI Taxonomy" id="454153"/>
    <lineage>
        <taxon>Bacteria</taxon>
        <taxon>Pseudomonadati</taxon>
        <taxon>Verrucomicrobiota</taxon>
        <taxon>Verrucomicrobiia</taxon>
        <taxon>Verrucomicrobiales</taxon>
        <taxon>Verrucomicrobiaceae</taxon>
        <taxon>Luteolibacter</taxon>
    </lineage>
</organism>
<evidence type="ECO:0000256" key="1">
    <source>
        <dbReference type="SAM" id="MobiDB-lite"/>
    </source>
</evidence>
<evidence type="ECO:0000313" key="2">
    <source>
        <dbReference type="EMBL" id="MBK1881143.1"/>
    </source>
</evidence>
<protein>
    <recommendedName>
        <fullName evidence="4">DUF4034 domain-containing protein</fullName>
    </recommendedName>
</protein>
<accession>A0A934S3C3</accession>
<sequence length="405" mass="45024">MKSSRSPWKSFAILVLGLALGTGIGVFVGPKVIPGSRSIADTSASSAAAPKPAAEAGNDVKASSEPVAPEETASQDLGDRVREIFRERVETERYEKFWNLVQGIELSQYPEMVALVRESDLQGIDAGGEWSRMWTSWGRRDPVAAMEFLRTNTWAGWDSLAITEARDRALTAWTEVDAESARKFVDESPEIASGDRSYVYGLVRGWANVDPDATVAWLAKTGLGMRGEFKMVVAAVYRKGGQEGINQWFAKINQSDLPVSDKAGYALEIEKVKEEYQPAETAAWVVPYLSENWMQGSEIPRRVIQAYAKKDPVAALEWTEQHQPNLTYLAVDYWCQNDIGSAIMWFDKHGDELKSANMANIICLNLVKKDPIGAKNWIESLPDETMRTDLMRLVPKSILKSPATR</sequence>
<comment type="caution">
    <text evidence="2">The sequence shown here is derived from an EMBL/GenBank/DDBJ whole genome shotgun (WGS) entry which is preliminary data.</text>
</comment>
<dbReference type="AlphaFoldDB" id="A0A934S3C3"/>
<feature type="compositionally biased region" description="Low complexity" evidence="1">
    <location>
        <begin position="43"/>
        <end position="56"/>
    </location>
</feature>